<dbReference type="GO" id="GO:0032259">
    <property type="term" value="P:methylation"/>
    <property type="evidence" value="ECO:0007669"/>
    <property type="project" value="UniProtKB-KW"/>
</dbReference>
<dbReference type="HAMAP" id="MF_03187">
    <property type="entry name" value="Methyltr_EFM5"/>
    <property type="match status" value="1"/>
</dbReference>
<dbReference type="GO" id="GO:0016279">
    <property type="term" value="F:protein-lysine N-methyltransferase activity"/>
    <property type="evidence" value="ECO:0007669"/>
    <property type="project" value="UniProtKB-UniRule"/>
</dbReference>
<keyword evidence="2 5" id="KW-0963">Cytoplasm</keyword>
<evidence type="ECO:0000256" key="6">
    <source>
        <dbReference type="SAM" id="Coils"/>
    </source>
</evidence>
<comment type="caution">
    <text evidence="7">The sequence shown here is derived from an EMBL/GenBank/DDBJ whole genome shotgun (WGS) entry which is preliminary data.</text>
</comment>
<evidence type="ECO:0000256" key="5">
    <source>
        <dbReference type="HAMAP-Rule" id="MF_03187"/>
    </source>
</evidence>
<organism evidence="7 8">
    <name type="scientific">Erysiphe neolycopersici</name>
    <dbReference type="NCBI Taxonomy" id="212602"/>
    <lineage>
        <taxon>Eukaryota</taxon>
        <taxon>Fungi</taxon>
        <taxon>Dikarya</taxon>
        <taxon>Ascomycota</taxon>
        <taxon>Pezizomycotina</taxon>
        <taxon>Leotiomycetes</taxon>
        <taxon>Erysiphales</taxon>
        <taxon>Erysiphaceae</taxon>
        <taxon>Erysiphe</taxon>
    </lineage>
</organism>
<keyword evidence="4 5" id="KW-0808">Transferase</keyword>
<dbReference type="PANTHER" id="PTHR13200">
    <property type="entry name" value="EEF1A LYSINE METHYLTRANSFERASE 1"/>
    <property type="match status" value="1"/>
</dbReference>
<dbReference type="InterPro" id="IPR019369">
    <property type="entry name" value="Efm5/EEF1AKMT1"/>
</dbReference>
<comment type="similarity">
    <text evidence="5">Belongs to the class I-like SAM-binding methyltransferase superfamily. EFM5 family.</text>
</comment>
<evidence type="ECO:0000256" key="4">
    <source>
        <dbReference type="ARBA" id="ARBA00022679"/>
    </source>
</evidence>
<dbReference type="PANTHER" id="PTHR13200:SF0">
    <property type="entry name" value="EEF1A LYSINE METHYLTRANSFERASE 1"/>
    <property type="match status" value="1"/>
</dbReference>
<keyword evidence="6" id="KW-0175">Coiled coil</keyword>
<evidence type="ECO:0000256" key="1">
    <source>
        <dbReference type="ARBA" id="ARBA00004496"/>
    </source>
</evidence>
<dbReference type="EMBL" id="MCFK01004198">
    <property type="protein sequence ID" value="RKF61465.1"/>
    <property type="molecule type" value="Genomic_DNA"/>
</dbReference>
<dbReference type="GO" id="GO:0005737">
    <property type="term" value="C:cytoplasm"/>
    <property type="evidence" value="ECO:0007669"/>
    <property type="project" value="UniProtKB-SubCell"/>
</dbReference>
<dbReference type="InterPro" id="IPR041370">
    <property type="entry name" value="Mlase_EEF1AKMT1/ZCCHC4"/>
</dbReference>
<evidence type="ECO:0000256" key="3">
    <source>
        <dbReference type="ARBA" id="ARBA00022603"/>
    </source>
</evidence>
<accession>A0A420HVH9</accession>
<evidence type="ECO:0000313" key="7">
    <source>
        <dbReference type="EMBL" id="RKF61465.1"/>
    </source>
</evidence>
<reference evidence="7 8" key="1">
    <citation type="journal article" date="2018" name="BMC Genomics">
        <title>Comparative genome analyses reveal sequence features reflecting distinct modes of host-adaptation between dicot and monocot powdery mildew.</title>
        <authorList>
            <person name="Wu Y."/>
            <person name="Ma X."/>
            <person name="Pan Z."/>
            <person name="Kale S.D."/>
            <person name="Song Y."/>
            <person name="King H."/>
            <person name="Zhang Q."/>
            <person name="Presley C."/>
            <person name="Deng X."/>
            <person name="Wei C.I."/>
            <person name="Xiao S."/>
        </authorList>
    </citation>
    <scope>NUCLEOTIDE SEQUENCE [LARGE SCALE GENOMIC DNA]</scope>
    <source>
        <strain evidence="7">UMSG2</strain>
    </source>
</reference>
<dbReference type="EC" id="2.1.1.-" evidence="5"/>
<dbReference type="STRING" id="212602.A0A420HVH9"/>
<dbReference type="Proteomes" id="UP000286134">
    <property type="component" value="Unassembled WGS sequence"/>
</dbReference>
<proteinExistence type="inferred from homology"/>
<comment type="subcellular location">
    <subcellularLocation>
        <location evidence="1 5">Cytoplasm</location>
    </subcellularLocation>
</comment>
<evidence type="ECO:0000313" key="8">
    <source>
        <dbReference type="Proteomes" id="UP000286134"/>
    </source>
</evidence>
<gene>
    <name evidence="5" type="primary">EFM5</name>
    <name evidence="7" type="ORF">OnM2_041030</name>
</gene>
<dbReference type="AlphaFoldDB" id="A0A420HVH9"/>
<keyword evidence="3 5" id="KW-0489">Methyltransferase</keyword>
<dbReference type="Pfam" id="PF10237">
    <property type="entry name" value="N6-adenineMlase"/>
    <property type="match status" value="1"/>
</dbReference>
<sequence length="243" mass="28388">MDNDDDMPVLSDTALLALQEFYAERAAHEERFNRLENETETTSAKAQAGESPINFLDHELNMDIFSENWQYSQFWYTEETARILVTALLGDASKGETIAMKESARPKTSWPKILLFEFDRRFKIFKDEFVFYDFKNPFQLPSELKGTVNHFICDPPFLSDDCQTKVALSVKWLSKSCDVSPDSRAKESRLVICTGERMERTIAKLYQKQGVFRTSFEPVHSKQQLSNEFRCFANFECSQWFWK</sequence>
<evidence type="ECO:0000256" key="2">
    <source>
        <dbReference type="ARBA" id="ARBA00022490"/>
    </source>
</evidence>
<name>A0A420HVH9_9PEZI</name>
<protein>
    <recommendedName>
        <fullName evidence="5">Protein-lysine N-methyltransferase EFM5</fullName>
        <ecNumber evidence="5">2.1.1.-</ecNumber>
    </recommendedName>
    <alternativeName>
        <fullName evidence="5">Elongation factor methyltransferase 5</fullName>
    </alternativeName>
</protein>
<keyword evidence="8" id="KW-1185">Reference proteome</keyword>
<feature type="coiled-coil region" evidence="6">
    <location>
        <begin position="18"/>
        <end position="45"/>
    </location>
</feature>
<comment type="function">
    <text evidence="5">S-adenosyl-L-methionine-dependent protein-lysine N-methyltransferase that trimethylates elongation factor 1-alpha at 'Lys-79'.</text>
</comment>
<dbReference type="OrthoDB" id="206354at2759"/>